<dbReference type="KEGG" id="cact:HZ995_02345"/>
<keyword evidence="1" id="KW-0812">Transmembrane</keyword>
<evidence type="ECO:0000313" key="3">
    <source>
        <dbReference type="Proteomes" id="UP000665026"/>
    </source>
</evidence>
<feature type="transmembrane region" description="Helical" evidence="1">
    <location>
        <begin position="40"/>
        <end position="63"/>
    </location>
</feature>
<evidence type="ECO:0000313" key="2">
    <source>
        <dbReference type="EMBL" id="QTN37423.1"/>
    </source>
</evidence>
<sequence>MNSWLLPISLGGTGLAAVCCLTPFLPWLFSLLGISGMLDYVYRDGVLLPFLAGFLILTGYALWRPKRTK</sequence>
<keyword evidence="1" id="KW-0472">Membrane</keyword>
<dbReference type="Gene3D" id="1.10.287.910">
    <property type="entry name" value="bacterial mercury transporter, merf"/>
    <property type="match status" value="1"/>
</dbReference>
<organism evidence="2 3">
    <name type="scientific">Cognatishimia activa</name>
    <dbReference type="NCBI Taxonomy" id="1715691"/>
    <lineage>
        <taxon>Bacteria</taxon>
        <taxon>Pseudomonadati</taxon>
        <taxon>Pseudomonadota</taxon>
        <taxon>Alphaproteobacteria</taxon>
        <taxon>Rhodobacterales</taxon>
        <taxon>Paracoccaceae</taxon>
        <taxon>Cognatishimia</taxon>
    </lineage>
</organism>
<evidence type="ECO:0000256" key="1">
    <source>
        <dbReference type="SAM" id="Phobius"/>
    </source>
</evidence>
<accession>A0A975I8M0</accession>
<dbReference type="GO" id="GO:0016020">
    <property type="term" value="C:membrane"/>
    <property type="evidence" value="ECO:0007669"/>
    <property type="project" value="InterPro"/>
</dbReference>
<name>A0A975I8M0_9RHOB</name>
<dbReference type="InterPro" id="IPR021091">
    <property type="entry name" value="Mercury_ion_transport_MerF"/>
</dbReference>
<dbReference type="EMBL" id="CP060010">
    <property type="protein sequence ID" value="QTN37423.1"/>
    <property type="molecule type" value="Genomic_DNA"/>
</dbReference>
<dbReference type="NCBIfam" id="NF033565">
    <property type="entry name" value="trans_MerF"/>
    <property type="match status" value="1"/>
</dbReference>
<proteinExistence type="predicted"/>
<keyword evidence="1" id="KW-1133">Transmembrane helix</keyword>
<gene>
    <name evidence="2" type="primary">merF</name>
    <name evidence="2" type="ORF">HZ995_02345</name>
</gene>
<reference evidence="2" key="1">
    <citation type="submission" date="2020-07" db="EMBL/GenBank/DDBJ databases">
        <title>Genome sequences of bacteria associated with the marine, planktonic diatom Thalassiosira profunda strain ECT2AJA-044.</title>
        <authorList>
            <person name="Gargas C.B."/>
            <person name="Roberts W.R."/>
            <person name="Alverson A.J."/>
        </authorList>
    </citation>
    <scope>NUCLEOTIDE SEQUENCE</scope>
    <source>
        <strain evidence="2">ECT2AJA-044</strain>
    </source>
</reference>
<dbReference type="Pfam" id="PF11431">
    <property type="entry name" value="Transport_MerF"/>
    <property type="match status" value="1"/>
</dbReference>
<dbReference type="AlphaFoldDB" id="A0A975I8M0"/>
<protein>
    <submittedName>
        <fullName evidence="2">Mercury resistance system transport protein MerF</fullName>
    </submittedName>
</protein>
<dbReference type="Proteomes" id="UP000665026">
    <property type="component" value="Chromosome"/>
</dbReference>